<accession>A0A6B0UL79</accession>
<proteinExistence type="predicted"/>
<reference evidence="1" key="1">
    <citation type="submission" date="2019-12" db="EMBL/GenBank/DDBJ databases">
        <title>An insight into the sialome of adult female Ixodes ricinus ticks feeding for 6 days.</title>
        <authorList>
            <person name="Perner J."/>
            <person name="Ribeiro J.M.C."/>
        </authorList>
    </citation>
    <scope>NUCLEOTIDE SEQUENCE</scope>
    <source>
        <strain evidence="1">Semi-engorged</strain>
        <tissue evidence="1">Salivary glands</tissue>
    </source>
</reference>
<dbReference type="AlphaFoldDB" id="A0A6B0UL79"/>
<name>A0A6B0UL79_IXORI</name>
<organism evidence="1">
    <name type="scientific">Ixodes ricinus</name>
    <name type="common">Common tick</name>
    <name type="synonym">Acarus ricinus</name>
    <dbReference type="NCBI Taxonomy" id="34613"/>
    <lineage>
        <taxon>Eukaryota</taxon>
        <taxon>Metazoa</taxon>
        <taxon>Ecdysozoa</taxon>
        <taxon>Arthropoda</taxon>
        <taxon>Chelicerata</taxon>
        <taxon>Arachnida</taxon>
        <taxon>Acari</taxon>
        <taxon>Parasitiformes</taxon>
        <taxon>Ixodida</taxon>
        <taxon>Ixodoidea</taxon>
        <taxon>Ixodidae</taxon>
        <taxon>Ixodinae</taxon>
        <taxon>Ixodes</taxon>
    </lineage>
</organism>
<dbReference type="EMBL" id="GIFC01008407">
    <property type="protein sequence ID" value="MXU90490.1"/>
    <property type="molecule type" value="Transcribed_RNA"/>
</dbReference>
<protein>
    <submittedName>
        <fullName evidence="1">Uncharacterized protein</fullName>
    </submittedName>
</protein>
<evidence type="ECO:0000313" key="1">
    <source>
        <dbReference type="EMBL" id="MXU90490.1"/>
    </source>
</evidence>
<sequence>MLVMSDSVRVSKNLRSGRGVLLLCVLLRNWLADRPRRGEPTCSSRLPLERLASASRASRSSSCWRTCRVRSWLRASLWPRSRDSRREFLARVSSACCMPGSPAFCWDRRFSTRAV</sequence>